<comment type="caution">
    <text evidence="1">The sequence shown here is derived from an EMBL/GenBank/DDBJ whole genome shotgun (WGS) entry which is preliminary data.</text>
</comment>
<organism evidence="1 2">
    <name type="scientific">Longicatena caecimuris</name>
    <dbReference type="NCBI Taxonomy" id="1796635"/>
    <lineage>
        <taxon>Bacteria</taxon>
        <taxon>Bacillati</taxon>
        <taxon>Bacillota</taxon>
        <taxon>Erysipelotrichia</taxon>
        <taxon>Erysipelotrichales</taxon>
        <taxon>Erysipelotrichaceae</taxon>
        <taxon>Longicatena</taxon>
    </lineage>
</organism>
<name>A0A4R3TEN5_9FIRM</name>
<evidence type="ECO:0000313" key="2">
    <source>
        <dbReference type="Proteomes" id="UP000295773"/>
    </source>
</evidence>
<dbReference type="EMBL" id="SMBP01000006">
    <property type="protein sequence ID" value="TCU60501.1"/>
    <property type="molecule type" value="Genomic_DNA"/>
</dbReference>
<proteinExistence type="predicted"/>
<evidence type="ECO:0000313" key="1">
    <source>
        <dbReference type="EMBL" id="TCU60501.1"/>
    </source>
</evidence>
<accession>A0A4R3TEN5</accession>
<dbReference type="RefSeq" id="WP_132224290.1">
    <property type="nucleotide sequence ID" value="NZ_JANKBG010000005.1"/>
</dbReference>
<reference evidence="1 2" key="1">
    <citation type="submission" date="2019-03" db="EMBL/GenBank/DDBJ databases">
        <title>Genomic Encyclopedia of Type Strains, Phase IV (KMG-IV): sequencing the most valuable type-strain genomes for metagenomic binning, comparative biology and taxonomic classification.</title>
        <authorList>
            <person name="Goeker M."/>
        </authorList>
    </citation>
    <scope>NUCLEOTIDE SEQUENCE [LARGE SCALE GENOMIC DNA]</scope>
    <source>
        <strain evidence="1 2">DSM 29481</strain>
    </source>
</reference>
<gene>
    <name evidence="1" type="ORF">EDD61_1069</name>
</gene>
<sequence>MSKKVFDSQGRWRNKIVAFRMSPEENAMLDKLVSLSGLSKQEYLIQRVLQKDITVKPNPYVHKCLSKQLHYFIDLLENQSFIELKNYDYEVMKFMLKIISGLTDEISNV</sequence>
<dbReference type="AlphaFoldDB" id="A0A4R3TEN5"/>
<keyword evidence="2" id="KW-1185">Reference proteome</keyword>
<evidence type="ECO:0008006" key="3">
    <source>
        <dbReference type="Google" id="ProtNLM"/>
    </source>
</evidence>
<protein>
    <recommendedName>
        <fullName evidence="3">Mobilization protein MobC</fullName>
    </recommendedName>
</protein>
<dbReference type="Proteomes" id="UP000295773">
    <property type="component" value="Unassembled WGS sequence"/>
</dbReference>
<dbReference type="InterPro" id="IPR053842">
    <property type="entry name" value="NikA-like"/>
</dbReference>
<dbReference type="Pfam" id="PF21983">
    <property type="entry name" value="NikA-like"/>
    <property type="match status" value="1"/>
</dbReference>